<feature type="signal peptide" evidence="1">
    <location>
        <begin position="1"/>
        <end position="22"/>
    </location>
</feature>
<evidence type="ECO:0000256" key="1">
    <source>
        <dbReference type="SAM" id="SignalP"/>
    </source>
</evidence>
<organism evidence="3 4">
    <name type="scientific">Marnyiella aurantia</name>
    <dbReference type="NCBI Taxonomy" id="2758037"/>
    <lineage>
        <taxon>Bacteria</taxon>
        <taxon>Pseudomonadati</taxon>
        <taxon>Bacteroidota</taxon>
        <taxon>Flavobacteriia</taxon>
        <taxon>Flavobacteriales</taxon>
        <taxon>Weeksellaceae</taxon>
        <taxon>Marnyiella</taxon>
    </lineage>
</organism>
<dbReference type="RefSeq" id="WP_181886959.1">
    <property type="nucleotide sequence ID" value="NZ_JAGJCA010000002.1"/>
</dbReference>
<reference evidence="3" key="1">
    <citation type="submission" date="2020-07" db="EMBL/GenBank/DDBJ databases">
        <title>Chryseobacterium sp. CX-624.</title>
        <authorList>
            <person name="Yang C."/>
        </authorList>
    </citation>
    <scope>NUCLEOTIDE SEQUENCE</scope>
    <source>
        <strain evidence="3">CX-624</strain>
    </source>
</reference>
<accession>A0A7D7LLQ1</accession>
<proteinExistence type="predicted"/>
<dbReference type="AlphaFoldDB" id="A0A7D7LLQ1"/>
<feature type="chain" id="PRO_5044656150" evidence="1">
    <location>
        <begin position="23"/>
        <end position="97"/>
    </location>
</feature>
<keyword evidence="1" id="KW-0732">Signal</keyword>
<evidence type="ECO:0000313" key="3">
    <source>
        <dbReference type="EMBL" id="QMS97804.1"/>
    </source>
</evidence>
<evidence type="ECO:0000313" key="5">
    <source>
        <dbReference type="Proteomes" id="UP000539710"/>
    </source>
</evidence>
<dbReference type="Proteomes" id="UP000539710">
    <property type="component" value="Unassembled WGS sequence"/>
</dbReference>
<name>A0A7D7LLQ1_9FLAO</name>
<evidence type="ECO:0000313" key="2">
    <source>
        <dbReference type="EMBL" id="MBA5246851.1"/>
    </source>
</evidence>
<protein>
    <submittedName>
        <fullName evidence="3">Uncharacterized protein</fullName>
    </submittedName>
</protein>
<evidence type="ECO:0000313" key="4">
    <source>
        <dbReference type="Proteomes" id="UP000515349"/>
    </source>
</evidence>
<sequence length="97" mass="10708">MRIWSLITLAIFLNFMALPSMAATLGWDIPVSTVMVSEEETQHGPLVLHEKTIPSTLNVHDFLKLIGADLLSSSFLLADDSVHLSPFLSIFSPPPEF</sequence>
<dbReference type="EMBL" id="JACEUX010000002">
    <property type="protein sequence ID" value="MBA5246851.1"/>
    <property type="molecule type" value="Genomic_DNA"/>
</dbReference>
<dbReference type="EMBL" id="CP059472">
    <property type="protein sequence ID" value="QMS97804.1"/>
    <property type="molecule type" value="Genomic_DNA"/>
</dbReference>
<dbReference type="KEGG" id="cbau:H1R16_08740"/>
<gene>
    <name evidence="3" type="ORF">H1R16_08740</name>
    <name evidence="2" type="ORF">H2507_06700</name>
</gene>
<reference evidence="5" key="3">
    <citation type="submission" date="2020-07" db="EMBL/GenBank/DDBJ databases">
        <title>Flavobacterium sp. xlx-214.</title>
        <authorList>
            <person name="Yang C."/>
        </authorList>
    </citation>
    <scope>NUCLEOTIDE SEQUENCE [LARGE SCALE GENOMIC DNA]</scope>
    <source>
        <strain evidence="5">CX-624</strain>
    </source>
</reference>
<reference evidence="2" key="4">
    <citation type="submission" date="2020-07" db="EMBL/GenBank/DDBJ databases">
        <authorList>
            <person name="Yang C."/>
        </authorList>
    </citation>
    <scope>NUCLEOTIDE SEQUENCE</scope>
    <source>
        <strain evidence="2">Cx-624</strain>
    </source>
</reference>
<reference evidence="4" key="2">
    <citation type="submission" date="2020-07" db="EMBL/GenBank/DDBJ databases">
        <title>Chryseobacterium sp.cx-624.</title>
        <authorList>
            <person name="Yang C."/>
        </authorList>
    </citation>
    <scope>NUCLEOTIDE SEQUENCE [LARGE SCALE GENOMIC DNA]</scope>
    <source>
        <strain evidence="4">cx-624</strain>
    </source>
</reference>
<dbReference type="Proteomes" id="UP000515349">
    <property type="component" value="Chromosome"/>
</dbReference>
<keyword evidence="5" id="KW-1185">Reference proteome</keyword>